<dbReference type="OrthoDB" id="3257061at2759"/>
<proteinExistence type="predicted"/>
<feature type="domain" description="Helitron helicase-like" evidence="1">
    <location>
        <begin position="545"/>
        <end position="762"/>
    </location>
</feature>
<organism evidence="3 4">
    <name type="scientific">Armillaria ostoyae</name>
    <name type="common">Armillaria root rot fungus</name>
    <dbReference type="NCBI Taxonomy" id="47428"/>
    <lineage>
        <taxon>Eukaryota</taxon>
        <taxon>Fungi</taxon>
        <taxon>Dikarya</taxon>
        <taxon>Basidiomycota</taxon>
        <taxon>Agaricomycotina</taxon>
        <taxon>Agaricomycetes</taxon>
        <taxon>Agaricomycetidae</taxon>
        <taxon>Agaricales</taxon>
        <taxon>Marasmiineae</taxon>
        <taxon>Physalacriaceae</taxon>
        <taxon>Armillaria</taxon>
    </lineage>
</organism>
<dbReference type="Pfam" id="PF14214">
    <property type="entry name" value="Helitron_like_N"/>
    <property type="match status" value="1"/>
</dbReference>
<keyword evidence="4" id="KW-1185">Reference proteome</keyword>
<name>A0A284RZK6_ARMOS</name>
<accession>A0A284RZK6</accession>
<feature type="domain" description="DUF6570" evidence="2">
    <location>
        <begin position="260"/>
        <end position="395"/>
    </location>
</feature>
<dbReference type="Proteomes" id="UP000219338">
    <property type="component" value="Unassembled WGS sequence"/>
</dbReference>
<dbReference type="InterPro" id="IPR025476">
    <property type="entry name" value="Helitron_helicase-like"/>
</dbReference>
<reference evidence="4" key="1">
    <citation type="journal article" date="2017" name="Nat. Ecol. Evol.">
        <title>Genome expansion and lineage-specific genetic innovations in the forest pathogenic fungi Armillaria.</title>
        <authorList>
            <person name="Sipos G."/>
            <person name="Prasanna A.N."/>
            <person name="Walter M.C."/>
            <person name="O'Connor E."/>
            <person name="Balint B."/>
            <person name="Krizsan K."/>
            <person name="Kiss B."/>
            <person name="Hess J."/>
            <person name="Varga T."/>
            <person name="Slot J."/>
            <person name="Riley R."/>
            <person name="Boka B."/>
            <person name="Rigling D."/>
            <person name="Barry K."/>
            <person name="Lee J."/>
            <person name="Mihaltcheva S."/>
            <person name="LaButti K."/>
            <person name="Lipzen A."/>
            <person name="Waldron R."/>
            <person name="Moloney N.M."/>
            <person name="Sperisen C."/>
            <person name="Kredics L."/>
            <person name="Vagvoelgyi C."/>
            <person name="Patrignani A."/>
            <person name="Fitzpatrick D."/>
            <person name="Nagy I."/>
            <person name="Doyle S."/>
            <person name="Anderson J.B."/>
            <person name="Grigoriev I.V."/>
            <person name="Gueldener U."/>
            <person name="Muensterkoetter M."/>
            <person name="Nagy L.G."/>
        </authorList>
    </citation>
    <scope>NUCLEOTIDE SEQUENCE [LARGE SCALE GENOMIC DNA]</scope>
    <source>
        <strain evidence="4">C18/9</strain>
    </source>
</reference>
<dbReference type="STRING" id="47428.A0A284RZK6"/>
<evidence type="ECO:0000259" key="2">
    <source>
        <dbReference type="Pfam" id="PF20209"/>
    </source>
</evidence>
<evidence type="ECO:0000313" key="4">
    <source>
        <dbReference type="Proteomes" id="UP000219338"/>
    </source>
</evidence>
<dbReference type="InterPro" id="IPR046700">
    <property type="entry name" value="DUF6570"/>
</dbReference>
<gene>
    <name evidence="3" type="ORF">ARMOST_17649</name>
</gene>
<dbReference type="AlphaFoldDB" id="A0A284RZK6"/>
<sequence>MYGNRLLQSIDPELDYATFHHHVRTLPNKLLTELSSRMHHSRRLGSVSDSRNHCLENLRLSLLKRWRELTALPSAAVADILNCYDAVVELKSTFSVLTVMESEFGSSICNVVLPPIRDRHHRVVRQCVQRVACDSSDESLAEHFEQVAAEWPQVVPLETKLECARHYLQGTKWPKAYACSVCARELNHGDFLPVNRYSEVDIPMAVMDLHFNLLIASDSERPDTEDVIDHPMLSKYMLEPKGFVEGVLHVCTECESELRKGHLPMFALRNGLYRGRLPEEFQDLTWVEEMACAIYCCTCHVTRLYHSSREDQPRVFKGNTCVHDLNYVSTTSELPRPPADVKGMLSIVFVGPKQLVKLCLSKFNYIRKAKVWAFLCWLADNNPLYSKIRLSKEHLALYENDEIPGLEARVMDFEATDAEQMFQEETVGFTPHFASDDAILNIDSGVLEEPLLEHMGVSDIESVNIQGHTFQSSVLKNLIRPPGKKPDIIAFCGEDTIGEYNNPYLMMGMFLSLYPYGKGGFEDSECLVPVSFCSQANLYLDLSDRTFRWHNSFIFIAMNMIQRREAHLHTHLAIKSSNFTATAADIEGVTPETLQSVSRHLEEQGHASDLTANERKVFMLLSKVRTISAKITRSEASKVTYRNEIKAYCAHFNIPHIYFTANPDPVNSPIFQVIVGDTTVDLDEHFPHMVDYVRCALRLAADPVAVLDFLNFSCKAMMQYLFSWDFAKKQSSPDGGILGHLKAFYGTTELTEQGSYHVHYLIILLGGLNPSDMHRLLDETEDFQNRFFTFYEDIIHHDLPEDIYFNPKGQPKTERPLSVPETDCSSDAVEDFKCRFQEEVKYCGELLQRHKHEDICYKYDHATCRFQFPHDYAACSLYDKETKSVTLACRDVFVNYFNDFVLVFCRHNHDMQCILSGKSCKAAMFYITDYIMKMSVKTYEMLSLMADAVMKANVNVSKGDRLEARIILHKCLAQFVSQQQVHAQHAAKVIHGQREVFCSHRTVPMMSGLLMEFVSKQWPYEMDDDAPDTEPAYIGIRLDKDGHLVRCNQVEEYVHHSTAIRDISFYDFVHHFSVVPKGSKPDVELLEDFTITDRINKFPRYPF</sequence>
<dbReference type="EMBL" id="FUEG01000022">
    <property type="protein sequence ID" value="SJL14194.1"/>
    <property type="molecule type" value="Genomic_DNA"/>
</dbReference>
<evidence type="ECO:0000313" key="3">
    <source>
        <dbReference type="EMBL" id="SJL14194.1"/>
    </source>
</evidence>
<evidence type="ECO:0000259" key="1">
    <source>
        <dbReference type="Pfam" id="PF14214"/>
    </source>
</evidence>
<protein>
    <submittedName>
        <fullName evidence="3">Uncharacterized protein</fullName>
    </submittedName>
</protein>
<dbReference type="Pfam" id="PF20209">
    <property type="entry name" value="DUF6570"/>
    <property type="match status" value="1"/>
</dbReference>